<gene>
    <name evidence="4" type="ORF">INH39_30625</name>
</gene>
<accession>A0ABY4A4H6</accession>
<feature type="transmembrane region" description="Helical" evidence="3">
    <location>
        <begin position="216"/>
        <end position="239"/>
    </location>
</feature>
<keyword evidence="3" id="KW-1133">Transmembrane helix</keyword>
<keyword evidence="3" id="KW-0812">Transmembrane</keyword>
<feature type="compositionally biased region" description="Basic and acidic residues" evidence="2">
    <location>
        <begin position="525"/>
        <end position="540"/>
    </location>
</feature>
<keyword evidence="3" id="KW-0472">Membrane</keyword>
<dbReference type="EMBL" id="CP063361">
    <property type="protein sequence ID" value="UOD29690.1"/>
    <property type="molecule type" value="Genomic_DNA"/>
</dbReference>
<feature type="region of interest" description="Disordered" evidence="2">
    <location>
        <begin position="497"/>
        <end position="540"/>
    </location>
</feature>
<dbReference type="InterPro" id="IPR017441">
    <property type="entry name" value="Protein_kinase_ATP_BS"/>
</dbReference>
<sequence length="540" mass="57969">MGTSFKRLLFLGHRWLGIVLCAFFAMWFVSGVVMMYVGYPKLTEAERLGHLPPLQAGAPLLAPQQAMAIAGIKGPLKELRLAAASGGNAVYLAQPAGSKGAAIAVDARSGARLAPTGEARAMASAAAFAGPGVGARYLGPVDEDAFTHSRGLDGHRPLHQVQLSDPERTLLYVSGRTGEVVRDAPRTERLWNYAGAWLHWLYPLRGNAFDPYWGDIVNWLAIAGTAMVLVGMAVGLLRWRFRAPYRSGSRSPYPGALMRWHHIGGLLFGAVTATWIFSGLMSMNPWRIFDGGAPPLRMQALEGAAPLPSALDAAPAALLAAAGPDIRELKWTRVLGGTLVLAQPAAGKPLMLDSQTGRPAALDGGALLGAARTLLPHAVASVERLDAYDLYYYSRDAHSMTGGAGKPLPVWRIAYADPHQSWVYVDPHTGALAGRSDSHKRTSRWLFAMLHSWDWLPLLERRPLWDLVLLALSLGGAVLSVSGMVIGWRRLGRKLGTGGNGRAQAGRGQQLPSGAAPTKKMALKNHGERAVAQERTANRE</sequence>
<dbReference type="PANTHER" id="PTHR34219">
    <property type="entry name" value="IRON-REGULATED INNER MEMBRANE PROTEIN-RELATED"/>
    <property type="match status" value="1"/>
</dbReference>
<evidence type="ECO:0000313" key="4">
    <source>
        <dbReference type="EMBL" id="UOD29690.1"/>
    </source>
</evidence>
<reference evidence="4 5" key="1">
    <citation type="submission" date="2020-10" db="EMBL/GenBank/DDBJ databases">
        <title>Genome analysis of Massilia species.</title>
        <authorList>
            <person name="Jung D.-H."/>
        </authorList>
    </citation>
    <scope>NUCLEOTIDE SEQUENCE [LARGE SCALE GENOMIC DNA]</scope>
    <source>
        <strain evidence="5">sipir</strain>
    </source>
</reference>
<dbReference type="Pfam" id="PF03929">
    <property type="entry name" value="PepSY_TM"/>
    <property type="match status" value="1"/>
</dbReference>
<feature type="transmembrane region" description="Helical" evidence="3">
    <location>
        <begin position="260"/>
        <end position="281"/>
    </location>
</feature>
<organism evidence="4 5">
    <name type="scientific">Massilia violaceinigra</name>
    <dbReference type="NCBI Taxonomy" id="2045208"/>
    <lineage>
        <taxon>Bacteria</taxon>
        <taxon>Pseudomonadati</taxon>
        <taxon>Pseudomonadota</taxon>
        <taxon>Betaproteobacteria</taxon>
        <taxon>Burkholderiales</taxon>
        <taxon>Oxalobacteraceae</taxon>
        <taxon>Telluria group</taxon>
        <taxon>Massilia</taxon>
    </lineage>
</organism>
<keyword evidence="1" id="KW-0547">Nucleotide-binding</keyword>
<dbReference type="PROSITE" id="PS00107">
    <property type="entry name" value="PROTEIN_KINASE_ATP"/>
    <property type="match status" value="1"/>
</dbReference>
<evidence type="ECO:0000256" key="3">
    <source>
        <dbReference type="SAM" id="Phobius"/>
    </source>
</evidence>
<dbReference type="Proteomes" id="UP000831532">
    <property type="component" value="Chromosome"/>
</dbReference>
<evidence type="ECO:0000256" key="2">
    <source>
        <dbReference type="SAM" id="MobiDB-lite"/>
    </source>
</evidence>
<keyword evidence="1" id="KW-0067">ATP-binding</keyword>
<keyword evidence="5" id="KW-1185">Reference proteome</keyword>
<feature type="transmembrane region" description="Helical" evidence="3">
    <location>
        <begin position="467"/>
        <end position="488"/>
    </location>
</feature>
<evidence type="ECO:0000313" key="5">
    <source>
        <dbReference type="Proteomes" id="UP000831532"/>
    </source>
</evidence>
<dbReference type="PANTHER" id="PTHR34219:SF6">
    <property type="entry name" value="BLR3280 PROTEIN"/>
    <property type="match status" value="1"/>
</dbReference>
<dbReference type="RefSeq" id="WP_243490927.1">
    <property type="nucleotide sequence ID" value="NZ_CP063361.1"/>
</dbReference>
<proteinExistence type="predicted"/>
<feature type="transmembrane region" description="Helical" evidence="3">
    <location>
        <begin position="15"/>
        <end position="39"/>
    </location>
</feature>
<feature type="binding site" evidence="1">
    <location>
        <position position="524"/>
    </location>
    <ligand>
        <name>ATP</name>
        <dbReference type="ChEBI" id="CHEBI:30616"/>
    </ligand>
</feature>
<evidence type="ECO:0000256" key="1">
    <source>
        <dbReference type="PROSITE-ProRule" id="PRU10141"/>
    </source>
</evidence>
<name>A0ABY4A4H6_9BURK</name>
<protein>
    <submittedName>
        <fullName evidence="4">PepSY domain-containing protein</fullName>
    </submittedName>
</protein>
<dbReference type="InterPro" id="IPR005625">
    <property type="entry name" value="PepSY-ass_TM"/>
</dbReference>